<sequence length="48" mass="5371">MNTSPEALPEVNVEEFRQRYPSYSPTLTLRRSTAGPVGKTSYSHSATR</sequence>
<gene>
    <name evidence="2" type="ORF">ALP84_200059</name>
</gene>
<dbReference type="AlphaFoldDB" id="A0A3M4WDW1"/>
<proteinExistence type="predicted"/>
<feature type="region of interest" description="Disordered" evidence="1">
    <location>
        <begin position="27"/>
        <end position="48"/>
    </location>
</feature>
<accession>A0A3M4WDW1</accession>
<reference evidence="2 3" key="1">
    <citation type="submission" date="2018-08" db="EMBL/GenBank/DDBJ databases">
        <title>Recombination of ecologically and evolutionarily significant loci maintains genetic cohesion in the Pseudomonas syringae species complex.</title>
        <authorList>
            <person name="Dillon M."/>
            <person name="Thakur S."/>
            <person name="Almeida R.N.D."/>
            <person name="Weir B.S."/>
            <person name="Guttman D.S."/>
        </authorList>
    </citation>
    <scope>NUCLEOTIDE SEQUENCE [LARGE SCALE GENOMIC DNA]</scope>
    <source>
        <strain evidence="2 3">ICMP 6917</strain>
    </source>
</reference>
<protein>
    <submittedName>
        <fullName evidence="2">Uncharacterized protein</fullName>
    </submittedName>
</protein>
<evidence type="ECO:0000313" key="3">
    <source>
        <dbReference type="Proteomes" id="UP000278332"/>
    </source>
</evidence>
<organism evidence="2 3">
    <name type="scientific">Pseudomonas cichorii</name>
    <dbReference type="NCBI Taxonomy" id="36746"/>
    <lineage>
        <taxon>Bacteria</taxon>
        <taxon>Pseudomonadati</taxon>
        <taxon>Pseudomonadota</taxon>
        <taxon>Gammaproteobacteria</taxon>
        <taxon>Pseudomonadales</taxon>
        <taxon>Pseudomonadaceae</taxon>
        <taxon>Pseudomonas</taxon>
    </lineage>
</organism>
<dbReference type="Proteomes" id="UP000278332">
    <property type="component" value="Unassembled WGS sequence"/>
</dbReference>
<comment type="caution">
    <text evidence="2">The sequence shown here is derived from an EMBL/GenBank/DDBJ whole genome shotgun (WGS) entry which is preliminary data.</text>
</comment>
<evidence type="ECO:0000313" key="2">
    <source>
        <dbReference type="EMBL" id="RMR62235.1"/>
    </source>
</evidence>
<name>A0A3M4WDW1_PSECI</name>
<evidence type="ECO:0000256" key="1">
    <source>
        <dbReference type="SAM" id="MobiDB-lite"/>
    </source>
</evidence>
<dbReference type="EMBL" id="RBRY01000026">
    <property type="protein sequence ID" value="RMR62235.1"/>
    <property type="molecule type" value="Genomic_DNA"/>
</dbReference>